<dbReference type="EMBL" id="JAHWGI010000981">
    <property type="protein sequence ID" value="KAK3919786.1"/>
    <property type="molecule type" value="Genomic_DNA"/>
</dbReference>
<dbReference type="Proteomes" id="UP001219518">
    <property type="component" value="Unassembled WGS sequence"/>
</dbReference>
<evidence type="ECO:0000313" key="3">
    <source>
        <dbReference type="EMBL" id="KAK3919786.1"/>
    </source>
</evidence>
<organism evidence="5 6">
    <name type="scientific">Frankliniella fusca</name>
    <dbReference type="NCBI Taxonomy" id="407009"/>
    <lineage>
        <taxon>Eukaryota</taxon>
        <taxon>Metazoa</taxon>
        <taxon>Ecdysozoa</taxon>
        <taxon>Arthropoda</taxon>
        <taxon>Hexapoda</taxon>
        <taxon>Insecta</taxon>
        <taxon>Pterygota</taxon>
        <taxon>Neoptera</taxon>
        <taxon>Paraneoptera</taxon>
        <taxon>Thysanoptera</taxon>
        <taxon>Terebrantia</taxon>
        <taxon>Thripoidea</taxon>
        <taxon>Thripidae</taxon>
        <taxon>Frankliniella</taxon>
    </lineage>
</organism>
<evidence type="ECO:0000313" key="2">
    <source>
        <dbReference type="EMBL" id="KAK3918438.1"/>
    </source>
</evidence>
<reference evidence="5" key="2">
    <citation type="journal article" date="2023" name="BMC Genomics">
        <title>Pest status, molecular evolution, and epigenetic factors derived from the genome assembly of Frankliniella fusca, a thysanopteran phytovirus vector.</title>
        <authorList>
            <person name="Catto M.A."/>
            <person name="Labadie P.E."/>
            <person name="Jacobson A.L."/>
            <person name="Kennedy G.G."/>
            <person name="Srinivasan R."/>
            <person name="Hunt B.G."/>
        </authorList>
    </citation>
    <scope>NUCLEOTIDE SEQUENCE</scope>
    <source>
        <strain evidence="5">PL_HMW_Pooled</strain>
    </source>
</reference>
<dbReference type="EMBL" id="JAHWGI010000939">
    <property type="protein sequence ID" value="KAK3918438.1"/>
    <property type="molecule type" value="Genomic_DNA"/>
</dbReference>
<reference evidence="5" key="1">
    <citation type="submission" date="2021-07" db="EMBL/GenBank/DDBJ databases">
        <authorList>
            <person name="Catto M.A."/>
            <person name="Jacobson A."/>
            <person name="Kennedy G."/>
            <person name="Labadie P."/>
            <person name="Hunt B.G."/>
            <person name="Srinivasan R."/>
        </authorList>
    </citation>
    <scope>NUCLEOTIDE SEQUENCE</scope>
    <source>
        <strain evidence="5">PL_HMW_Pooled</strain>
        <tissue evidence="5">Head</tissue>
    </source>
</reference>
<evidence type="ECO:0000313" key="1">
    <source>
        <dbReference type="EMBL" id="KAK3916126.1"/>
    </source>
</evidence>
<comment type="caution">
    <text evidence="5">The sequence shown here is derived from an EMBL/GenBank/DDBJ whole genome shotgun (WGS) entry which is preliminary data.</text>
</comment>
<proteinExistence type="predicted"/>
<accession>A0AAE1I1I4</accession>
<sequence>MTPKNLYLVFSWHFEGVTSDVFRCT</sequence>
<evidence type="ECO:0000313" key="4">
    <source>
        <dbReference type="EMBL" id="KAK3920724.1"/>
    </source>
</evidence>
<gene>
    <name evidence="2" type="ORF">KUF71_007699</name>
    <name evidence="3" type="ORF">KUF71_008913</name>
    <name evidence="4" type="ORF">KUF71_009961</name>
    <name evidence="1" type="ORF">KUF71_025419</name>
    <name evidence="5" type="ORF">KUF71_025563</name>
</gene>
<dbReference type="AlphaFoldDB" id="A0AAE1I1I4"/>
<dbReference type="EMBL" id="JAHWGI010000492">
    <property type="protein sequence ID" value="KAK3916126.1"/>
    <property type="molecule type" value="Genomic_DNA"/>
</dbReference>
<dbReference type="EMBL" id="JAHWGI010001020">
    <property type="protein sequence ID" value="KAK3920724.1"/>
    <property type="molecule type" value="Genomic_DNA"/>
</dbReference>
<dbReference type="EMBL" id="JAHWGI010001421">
    <property type="protein sequence ID" value="KAK3931303.1"/>
    <property type="molecule type" value="Genomic_DNA"/>
</dbReference>
<evidence type="ECO:0000313" key="6">
    <source>
        <dbReference type="Proteomes" id="UP001219518"/>
    </source>
</evidence>
<protein>
    <submittedName>
        <fullName evidence="5">Teashirt-like protein 3</fullName>
    </submittedName>
</protein>
<keyword evidence="6" id="KW-1185">Reference proteome</keyword>
<name>A0AAE1I1I4_9NEOP</name>
<evidence type="ECO:0000313" key="5">
    <source>
        <dbReference type="EMBL" id="KAK3931303.1"/>
    </source>
</evidence>